<keyword evidence="2" id="KW-1133">Transmembrane helix</keyword>
<gene>
    <name evidence="3" type="ORF">FB560_1151</name>
</gene>
<dbReference type="RefSeq" id="WP_141871474.1">
    <property type="nucleotide sequence ID" value="NZ_VFOX01000001.1"/>
</dbReference>
<name>A0A543BL48_9MICO</name>
<feature type="compositionally biased region" description="Basic and acidic residues" evidence="1">
    <location>
        <begin position="202"/>
        <end position="212"/>
    </location>
</feature>
<reference evidence="3 4" key="1">
    <citation type="submission" date="2019-06" db="EMBL/GenBank/DDBJ databases">
        <title>Sequencing the genomes of 1000 actinobacteria strains.</title>
        <authorList>
            <person name="Klenk H.-P."/>
        </authorList>
    </citation>
    <scope>NUCLEOTIDE SEQUENCE [LARGE SCALE GENOMIC DNA]</scope>
    <source>
        <strain evidence="3 4">DSM 20169</strain>
    </source>
</reference>
<dbReference type="AlphaFoldDB" id="A0A543BL48"/>
<evidence type="ECO:0000313" key="4">
    <source>
        <dbReference type="Proteomes" id="UP000317209"/>
    </source>
</evidence>
<dbReference type="Proteomes" id="UP000317209">
    <property type="component" value="Unassembled WGS sequence"/>
</dbReference>
<protein>
    <submittedName>
        <fullName evidence="3">Uncharacterized protein</fullName>
    </submittedName>
</protein>
<dbReference type="OrthoDB" id="9954161at2"/>
<organism evidence="3 4">
    <name type="scientific">Microbacterium saperdae</name>
    <dbReference type="NCBI Taxonomy" id="69368"/>
    <lineage>
        <taxon>Bacteria</taxon>
        <taxon>Bacillati</taxon>
        <taxon>Actinomycetota</taxon>
        <taxon>Actinomycetes</taxon>
        <taxon>Micrococcales</taxon>
        <taxon>Microbacteriaceae</taxon>
        <taxon>Microbacterium</taxon>
    </lineage>
</organism>
<keyword evidence="2" id="KW-0812">Transmembrane</keyword>
<dbReference type="EMBL" id="VFOX01000001">
    <property type="protein sequence ID" value="TQL85534.1"/>
    <property type="molecule type" value="Genomic_DNA"/>
</dbReference>
<comment type="caution">
    <text evidence="3">The sequence shown here is derived from an EMBL/GenBank/DDBJ whole genome shotgun (WGS) entry which is preliminary data.</text>
</comment>
<dbReference type="PROSITE" id="PS51257">
    <property type="entry name" value="PROKAR_LIPOPROTEIN"/>
    <property type="match status" value="1"/>
</dbReference>
<sequence>MGKKRTQGFWSGEVWGRRKQLLKDPALWVSLVLACVTGLIAPFIPLGALYVQDLANYALLYAALSFGAAIAGAGIALGVPGDKRVRRWSNLKPQGSRYSAFQNLLFTFAWSAMIQIGLVLVSFLAIAFGTGFAVIPLGVAFSDAWFHYFVVYLAFWLWWYALFELSAVVRIFMQVAGAIVKENVLNVDEGGKEESATGGGPEAKKSLILPHD</sequence>
<evidence type="ECO:0000256" key="2">
    <source>
        <dbReference type="SAM" id="Phobius"/>
    </source>
</evidence>
<evidence type="ECO:0000313" key="3">
    <source>
        <dbReference type="EMBL" id="TQL85534.1"/>
    </source>
</evidence>
<proteinExistence type="predicted"/>
<feature type="region of interest" description="Disordered" evidence="1">
    <location>
        <begin position="191"/>
        <end position="212"/>
    </location>
</feature>
<evidence type="ECO:0000256" key="1">
    <source>
        <dbReference type="SAM" id="MobiDB-lite"/>
    </source>
</evidence>
<feature type="transmembrane region" description="Helical" evidence="2">
    <location>
        <begin position="145"/>
        <end position="163"/>
    </location>
</feature>
<feature type="transmembrane region" description="Helical" evidence="2">
    <location>
        <begin position="26"/>
        <end position="51"/>
    </location>
</feature>
<accession>A0A543BL48</accession>
<keyword evidence="2" id="KW-0472">Membrane</keyword>
<feature type="transmembrane region" description="Helical" evidence="2">
    <location>
        <begin position="100"/>
        <end position="133"/>
    </location>
</feature>
<feature type="transmembrane region" description="Helical" evidence="2">
    <location>
        <begin position="57"/>
        <end position="79"/>
    </location>
</feature>
<keyword evidence="4" id="KW-1185">Reference proteome</keyword>